<evidence type="ECO:0000256" key="1">
    <source>
        <dbReference type="ARBA" id="ARBA00022737"/>
    </source>
</evidence>
<organism evidence="6">
    <name type="scientific">Timema californicum</name>
    <name type="common">California timema</name>
    <name type="synonym">Walking stick</name>
    <dbReference type="NCBI Taxonomy" id="61474"/>
    <lineage>
        <taxon>Eukaryota</taxon>
        <taxon>Metazoa</taxon>
        <taxon>Ecdysozoa</taxon>
        <taxon>Arthropoda</taxon>
        <taxon>Hexapoda</taxon>
        <taxon>Insecta</taxon>
        <taxon>Pterygota</taxon>
        <taxon>Neoptera</taxon>
        <taxon>Polyneoptera</taxon>
        <taxon>Phasmatodea</taxon>
        <taxon>Timematodea</taxon>
        <taxon>Timematoidea</taxon>
        <taxon>Timematidae</taxon>
        <taxon>Timema</taxon>
    </lineage>
</organism>
<keyword evidence="2 3" id="KW-0040">ANK repeat</keyword>
<dbReference type="Pfam" id="PF00536">
    <property type="entry name" value="SAM_1"/>
    <property type="match status" value="1"/>
</dbReference>
<dbReference type="PANTHER" id="PTHR24201:SF15">
    <property type="entry name" value="ANKYRIN REPEAT DOMAIN-CONTAINING PROTEIN 66"/>
    <property type="match status" value="1"/>
</dbReference>
<reference evidence="6" key="1">
    <citation type="submission" date="2020-11" db="EMBL/GenBank/DDBJ databases">
        <authorList>
            <person name="Tran Van P."/>
        </authorList>
    </citation>
    <scope>NUCLEOTIDE SEQUENCE</scope>
</reference>
<evidence type="ECO:0000259" key="5">
    <source>
        <dbReference type="SMART" id="SM00454"/>
    </source>
</evidence>
<dbReference type="PANTHER" id="PTHR24201">
    <property type="entry name" value="ANK_REP_REGION DOMAIN-CONTAINING PROTEIN"/>
    <property type="match status" value="1"/>
</dbReference>
<feature type="region of interest" description="Disordered" evidence="4">
    <location>
        <begin position="267"/>
        <end position="305"/>
    </location>
</feature>
<keyword evidence="1" id="KW-0677">Repeat</keyword>
<dbReference type="CDD" id="cd09517">
    <property type="entry name" value="SAM_USH1G_HARP"/>
    <property type="match status" value="1"/>
</dbReference>
<dbReference type="InterPro" id="IPR050776">
    <property type="entry name" value="Ank_Repeat/CDKN_Inhibitor"/>
</dbReference>
<evidence type="ECO:0000256" key="2">
    <source>
        <dbReference type="ARBA" id="ARBA00023043"/>
    </source>
</evidence>
<gene>
    <name evidence="6" type="ORF">TCMB3V08_LOCUS2644</name>
</gene>
<dbReference type="PROSITE" id="PS50297">
    <property type="entry name" value="ANK_REP_REGION"/>
    <property type="match status" value="1"/>
</dbReference>
<sequence>MVRRDKAKRAVQRAARDGALEVLKEATRRDCNAKDEDGMTPTLWAAFEGNLEALRLLAGRGFELILFPICHQSEVYCRGKGARAGSPQATLSPPSPMSAEVVWFTATSGQTVSMSGVTRAVSIRSPETKDGRNKEPDPETKDGRNKEPDPETKYGRNKERVLLNNEQTHKTQYNTGDVDKADNFGNTALHFAAARGHMNCVSFLANFGANLWSLDIDFHTAKELAAMNNRDEVLRFLDMVAAKEETANRWGLSVTTGVFRKGVRSMKEKAEKDAKKRSKEFEKLKKKADKQAKKENENQKKQREKMAITEQNDVNIMPHRPSNVLTALKMGYKGHSMGTLGSVSKNFSEIVAPVSGGNSTGRKTTTSNIQKKVQKKLKGQTGTGSVHNVGDFKVGEIEDGKRSLRSLTGLRRDSEIIYVGTYDTAGGGKRGKIADVFETNGELNRSVSEPDFLHNPDSGFSDEVLLHEPASMFDRPGFGSVVFRNTIAATLSGLSKAEDKDSAVVSSETRGGEDISIGSAGSLAHSNLPWDQEDVDSEGEWKTIDEKPPLVHPTEIRTSISPSSAVELNTRSVLANYATEAGYRKKTTLNYDETSDTEWSPLQLFLVSAGLGEYVPRFVSEEIDLEALVLLTDKDFDAMGIPIGPKRKLMAAVERRKAALADPGEVADSRL</sequence>
<evidence type="ECO:0000256" key="4">
    <source>
        <dbReference type="SAM" id="MobiDB-lite"/>
    </source>
</evidence>
<dbReference type="EMBL" id="OE179858">
    <property type="protein sequence ID" value="CAD7569923.1"/>
    <property type="molecule type" value="Genomic_DNA"/>
</dbReference>
<feature type="region of interest" description="Disordered" evidence="4">
    <location>
        <begin position="115"/>
        <end position="158"/>
    </location>
</feature>
<dbReference type="Gene3D" id="1.25.40.20">
    <property type="entry name" value="Ankyrin repeat-containing domain"/>
    <property type="match status" value="2"/>
</dbReference>
<dbReference type="SUPFAM" id="SSF48403">
    <property type="entry name" value="Ankyrin repeat"/>
    <property type="match status" value="1"/>
</dbReference>
<dbReference type="Gene3D" id="1.10.150.50">
    <property type="entry name" value="Transcription Factor, Ets-1"/>
    <property type="match status" value="1"/>
</dbReference>
<dbReference type="PROSITE" id="PS50088">
    <property type="entry name" value="ANK_REPEAT"/>
    <property type="match status" value="1"/>
</dbReference>
<dbReference type="InterPro" id="IPR013761">
    <property type="entry name" value="SAM/pointed_sf"/>
</dbReference>
<feature type="domain" description="SAM" evidence="5">
    <location>
        <begin position="594"/>
        <end position="659"/>
    </location>
</feature>
<dbReference type="Pfam" id="PF12796">
    <property type="entry name" value="Ank_2"/>
    <property type="match status" value="1"/>
</dbReference>
<dbReference type="InterPro" id="IPR002110">
    <property type="entry name" value="Ankyrin_rpt"/>
</dbReference>
<accession>A0A7R9J047</accession>
<dbReference type="AlphaFoldDB" id="A0A7R9J047"/>
<dbReference type="SMART" id="SM00454">
    <property type="entry name" value="SAM"/>
    <property type="match status" value="1"/>
</dbReference>
<dbReference type="SMART" id="SM00248">
    <property type="entry name" value="ANK"/>
    <property type="match status" value="2"/>
</dbReference>
<evidence type="ECO:0000313" key="6">
    <source>
        <dbReference type="EMBL" id="CAD7569923.1"/>
    </source>
</evidence>
<feature type="compositionally biased region" description="Basic and acidic residues" evidence="4">
    <location>
        <begin position="126"/>
        <end position="158"/>
    </location>
</feature>
<dbReference type="SUPFAM" id="SSF47769">
    <property type="entry name" value="SAM/Pointed domain"/>
    <property type="match status" value="1"/>
</dbReference>
<protein>
    <submittedName>
        <fullName evidence="6">(California timema) hypothetical protein</fullName>
    </submittedName>
</protein>
<feature type="repeat" description="ANK" evidence="3">
    <location>
        <begin position="184"/>
        <end position="216"/>
    </location>
</feature>
<dbReference type="InterPro" id="IPR001660">
    <property type="entry name" value="SAM"/>
</dbReference>
<evidence type="ECO:0000256" key="3">
    <source>
        <dbReference type="PROSITE-ProRule" id="PRU00023"/>
    </source>
</evidence>
<name>A0A7R9J047_TIMCA</name>
<proteinExistence type="predicted"/>
<dbReference type="InterPro" id="IPR036770">
    <property type="entry name" value="Ankyrin_rpt-contain_sf"/>
</dbReference>